<feature type="domain" description="Glycosyl transferase family 1" evidence="1">
    <location>
        <begin position="179"/>
        <end position="330"/>
    </location>
</feature>
<dbReference type="Gene3D" id="3.40.50.2000">
    <property type="entry name" value="Glycogen Phosphorylase B"/>
    <property type="match status" value="2"/>
</dbReference>
<protein>
    <recommendedName>
        <fullName evidence="5">Glycosyltransferase involved in cell wall biosynthesis</fullName>
    </recommendedName>
</protein>
<feature type="domain" description="Glycosyltransferase subfamily 4-like N-terminal" evidence="2">
    <location>
        <begin position="13"/>
        <end position="165"/>
    </location>
</feature>
<organism evidence="3 4">
    <name type="scientific">Roseibium algicola</name>
    <dbReference type="NCBI Taxonomy" id="2857014"/>
    <lineage>
        <taxon>Bacteria</taxon>
        <taxon>Pseudomonadati</taxon>
        <taxon>Pseudomonadota</taxon>
        <taxon>Alphaproteobacteria</taxon>
        <taxon>Hyphomicrobiales</taxon>
        <taxon>Stappiaceae</taxon>
        <taxon>Roseibium</taxon>
    </lineage>
</organism>
<evidence type="ECO:0000259" key="1">
    <source>
        <dbReference type="Pfam" id="PF00534"/>
    </source>
</evidence>
<keyword evidence="3" id="KW-0614">Plasmid</keyword>
<dbReference type="Proteomes" id="UP000188174">
    <property type="component" value="Plasmid unnamed1"/>
</dbReference>
<accession>A0ABN4X1N9</accession>
<evidence type="ECO:0008006" key="5">
    <source>
        <dbReference type="Google" id="ProtNLM"/>
    </source>
</evidence>
<dbReference type="PANTHER" id="PTHR12526">
    <property type="entry name" value="GLYCOSYLTRANSFERASE"/>
    <property type="match status" value="1"/>
</dbReference>
<dbReference type="Pfam" id="PF13579">
    <property type="entry name" value="Glyco_trans_4_4"/>
    <property type="match status" value="1"/>
</dbReference>
<dbReference type="PANTHER" id="PTHR12526:SF630">
    <property type="entry name" value="GLYCOSYLTRANSFERASE"/>
    <property type="match status" value="1"/>
</dbReference>
<proteinExistence type="predicted"/>
<dbReference type="CDD" id="cd03820">
    <property type="entry name" value="GT4_AmsD-like"/>
    <property type="match status" value="1"/>
</dbReference>
<reference evidence="3 4" key="1">
    <citation type="submission" date="2017-02" db="EMBL/GenBank/DDBJ databases">
        <authorList>
            <person name="Jeong S."/>
        </authorList>
    </citation>
    <scope>NUCLEOTIDE SEQUENCE [LARGE SCALE GENOMIC DNA]</scope>
    <source>
        <strain evidence="3 4">RMAR6-6</strain>
        <plasmid evidence="3 4">unnamed1</plasmid>
    </source>
</reference>
<evidence type="ECO:0000259" key="2">
    <source>
        <dbReference type="Pfam" id="PF13579"/>
    </source>
</evidence>
<name>A0ABN4X1N9_9HYPH</name>
<dbReference type="InterPro" id="IPR028098">
    <property type="entry name" value="Glyco_trans_4-like_N"/>
</dbReference>
<gene>
    <name evidence="3" type="ORF">B0E33_28705</name>
</gene>
<geneLocation type="plasmid" evidence="3 4">
    <name>unnamed1</name>
</geneLocation>
<sequence>MKVLFVQASFGAGGTEKIVAMLAAHRAELGDEVHVAAMTCPEAGSYFDYPDNVVLHVLDRDNGRGLLPLPLRRLASIRKLVRALSPNVCLSFLTKVNVLTLLATGSSVPVIASERNNPLAQKAHPIWRRAQNALMPRAAAMVMQTERARQDLPARVQPCAQVIPNPCAPIDGVAPSPGGKRLVAVGRLDHQKGFDLLIDAMSLVREKQPDARLTIYGEGTARASLEAQRDRLGLQDIVSLPGKSARHGEWIRTSDILVLSSRFEGFPNVVAEAVVSGLPVVAFDCAYGPRELVFDGVNGLLVQDGNVGALADAIGRLMSNPTLRAAMADANVRLQQKLAPETILALWDRTISDAARKEAFNRGKPAGEGYSHANA</sequence>
<keyword evidence="4" id="KW-1185">Reference proteome</keyword>
<evidence type="ECO:0000313" key="3">
    <source>
        <dbReference type="EMBL" id="AQQ07799.1"/>
    </source>
</evidence>
<dbReference type="RefSeq" id="WP_077293917.1">
    <property type="nucleotide sequence ID" value="NZ_CP019631.1"/>
</dbReference>
<dbReference type="SUPFAM" id="SSF53756">
    <property type="entry name" value="UDP-Glycosyltransferase/glycogen phosphorylase"/>
    <property type="match status" value="1"/>
</dbReference>
<dbReference type="EMBL" id="CP019631">
    <property type="protein sequence ID" value="AQQ07799.1"/>
    <property type="molecule type" value="Genomic_DNA"/>
</dbReference>
<dbReference type="InterPro" id="IPR001296">
    <property type="entry name" value="Glyco_trans_1"/>
</dbReference>
<dbReference type="Pfam" id="PF00534">
    <property type="entry name" value="Glycos_transf_1"/>
    <property type="match status" value="1"/>
</dbReference>
<evidence type="ECO:0000313" key="4">
    <source>
        <dbReference type="Proteomes" id="UP000188174"/>
    </source>
</evidence>